<feature type="transmembrane region" description="Helical" evidence="1">
    <location>
        <begin position="149"/>
        <end position="169"/>
    </location>
</feature>
<feature type="transmembrane region" description="Helical" evidence="1">
    <location>
        <begin position="181"/>
        <end position="201"/>
    </location>
</feature>
<proteinExistence type="predicted"/>
<keyword evidence="3" id="KW-1185">Reference proteome</keyword>
<dbReference type="PANTHER" id="PTHR36840">
    <property type="entry name" value="BLL5714 PROTEIN"/>
    <property type="match status" value="1"/>
</dbReference>
<comment type="caution">
    <text evidence="2">The sequence shown here is derived from an EMBL/GenBank/DDBJ whole genome shotgun (WGS) entry which is preliminary data.</text>
</comment>
<evidence type="ECO:0000313" key="2">
    <source>
        <dbReference type="EMBL" id="REH39241.1"/>
    </source>
</evidence>
<feature type="transmembrane region" description="Helical" evidence="1">
    <location>
        <begin position="271"/>
        <end position="291"/>
    </location>
</feature>
<feature type="transmembrane region" description="Helical" evidence="1">
    <location>
        <begin position="126"/>
        <end position="143"/>
    </location>
</feature>
<evidence type="ECO:0000313" key="3">
    <source>
        <dbReference type="Proteomes" id="UP000256269"/>
    </source>
</evidence>
<feature type="transmembrane region" description="Helical" evidence="1">
    <location>
        <begin position="207"/>
        <end position="225"/>
    </location>
</feature>
<dbReference type="AlphaFoldDB" id="A0A3E0H716"/>
<dbReference type="PANTHER" id="PTHR36840:SF1">
    <property type="entry name" value="BLL5714 PROTEIN"/>
    <property type="match status" value="1"/>
</dbReference>
<accession>A0A3E0H716</accession>
<dbReference type="Proteomes" id="UP000256269">
    <property type="component" value="Unassembled WGS sequence"/>
</dbReference>
<feature type="transmembrane region" description="Helical" evidence="1">
    <location>
        <begin position="245"/>
        <end position="265"/>
    </location>
</feature>
<keyword evidence="1" id="KW-0472">Membrane</keyword>
<feature type="transmembrane region" description="Helical" evidence="1">
    <location>
        <begin position="343"/>
        <end position="363"/>
    </location>
</feature>
<feature type="transmembrane region" description="Helical" evidence="1">
    <location>
        <begin position="400"/>
        <end position="420"/>
    </location>
</feature>
<keyword evidence="1" id="KW-0812">Transmembrane</keyword>
<dbReference type="EMBL" id="QUNO01000013">
    <property type="protein sequence ID" value="REH39241.1"/>
    <property type="molecule type" value="Genomic_DNA"/>
</dbReference>
<reference evidence="2 3" key="1">
    <citation type="submission" date="2018-08" db="EMBL/GenBank/DDBJ databases">
        <title>Genomic Encyclopedia of Archaeal and Bacterial Type Strains, Phase II (KMG-II): from individual species to whole genera.</title>
        <authorList>
            <person name="Goeker M."/>
        </authorList>
    </citation>
    <scope>NUCLEOTIDE SEQUENCE [LARGE SCALE GENOMIC DNA]</scope>
    <source>
        <strain evidence="2 3">DSM 45791</strain>
    </source>
</reference>
<sequence>MTTGLLAAGAAGAARVSDGNARGVIYLPGMPTGDTSWSRLRRTLWQPPRRHGEQPQERVVGPLELFYDLVVVVLVAQAAHHLATHLSWHGLGEYAAVFGLVWLAWINGSLHHELHGREDARGRSMFLLQILVLVPLGAFIPDAGGERGAAFAVDAGLLFAVLAVLWYLAQRGDAPGYRRASFTYVAMTAAAAVGLAGSALLPDDLRVLAWGVIDGAYLAGFAAIISARWLRAATITVTDSITERFGLLIIIVLGETVTGVVAGLAETPIEPLTLAVGLVGVTVGFGAWWVYFDFAGHRAPKAGHRVAIRWMYLHLPLTATVAAMGAAMVSLVEQAHEDRTPVATAWVLCGGAAVVLVATMVLATTLQDWQSRRDLYRPLSRASLAMAVLCLTLGFLRPPPIVLCVVLVVLLGIPWGFAVAHRFRDEEL</sequence>
<organism evidence="2 3">
    <name type="scientific">Kutzneria buriramensis</name>
    <dbReference type="NCBI Taxonomy" id="1045776"/>
    <lineage>
        <taxon>Bacteria</taxon>
        <taxon>Bacillati</taxon>
        <taxon>Actinomycetota</taxon>
        <taxon>Actinomycetes</taxon>
        <taxon>Pseudonocardiales</taxon>
        <taxon>Pseudonocardiaceae</taxon>
        <taxon>Kutzneria</taxon>
    </lineage>
</organism>
<feature type="transmembrane region" description="Helical" evidence="1">
    <location>
        <begin position="375"/>
        <end position="394"/>
    </location>
</feature>
<keyword evidence="1" id="KW-1133">Transmembrane helix</keyword>
<dbReference type="Pfam" id="PF06772">
    <property type="entry name" value="LtrA"/>
    <property type="match status" value="1"/>
</dbReference>
<protein>
    <submittedName>
        <fullName evidence="2">Low temperature requirement protein LtrA</fullName>
    </submittedName>
</protein>
<feature type="transmembrane region" description="Helical" evidence="1">
    <location>
        <begin position="86"/>
        <end position="105"/>
    </location>
</feature>
<evidence type="ECO:0000256" key="1">
    <source>
        <dbReference type="SAM" id="Phobius"/>
    </source>
</evidence>
<feature type="transmembrane region" description="Helical" evidence="1">
    <location>
        <begin position="312"/>
        <end position="331"/>
    </location>
</feature>
<gene>
    <name evidence="2" type="ORF">BCF44_11396</name>
</gene>
<dbReference type="InterPro" id="IPR010640">
    <property type="entry name" value="Low_temperature_requirement_A"/>
</dbReference>
<feature type="transmembrane region" description="Helical" evidence="1">
    <location>
        <begin position="59"/>
        <end position="80"/>
    </location>
</feature>
<name>A0A3E0H716_9PSEU</name>